<dbReference type="Gene3D" id="2.170.270.10">
    <property type="entry name" value="SET domain"/>
    <property type="match status" value="1"/>
</dbReference>
<dbReference type="Gene3D" id="6.10.140.2220">
    <property type="match status" value="1"/>
</dbReference>
<dbReference type="AlphaFoldDB" id="A0AAD4EUV0"/>
<gene>
    <name evidence="2" type="ORF">NEMBOFW57_008082</name>
</gene>
<evidence type="ECO:0000313" key="2">
    <source>
        <dbReference type="EMBL" id="KAG7285788.1"/>
    </source>
</evidence>
<protein>
    <recommendedName>
        <fullName evidence="1">SET domain-containing protein</fullName>
    </recommendedName>
</protein>
<dbReference type="InterPro" id="IPR001214">
    <property type="entry name" value="SET_dom"/>
</dbReference>
<feature type="domain" description="SET" evidence="1">
    <location>
        <begin position="7"/>
        <end position="151"/>
    </location>
</feature>
<reference evidence="2" key="1">
    <citation type="submission" date="2023-02" db="EMBL/GenBank/DDBJ databases">
        <authorList>
            <person name="Palmer J.M."/>
        </authorList>
    </citation>
    <scope>NUCLEOTIDE SEQUENCE</scope>
    <source>
        <strain evidence="2">FW57</strain>
    </source>
</reference>
<dbReference type="InterPro" id="IPR053185">
    <property type="entry name" value="SET_domain_protein"/>
</dbReference>
<comment type="caution">
    <text evidence="2">The sequence shown here is derived from an EMBL/GenBank/DDBJ whole genome shotgun (WGS) entry which is preliminary data.</text>
</comment>
<dbReference type="PANTHER" id="PTHR47332">
    <property type="entry name" value="SET DOMAIN-CONTAINING PROTEIN 5"/>
    <property type="match status" value="1"/>
</dbReference>
<dbReference type="Proteomes" id="UP001197093">
    <property type="component" value="Unassembled WGS sequence"/>
</dbReference>
<evidence type="ECO:0000313" key="3">
    <source>
        <dbReference type="Proteomes" id="UP001197093"/>
    </source>
</evidence>
<organism evidence="2 3">
    <name type="scientific">Staphylotrichum longicolle</name>
    <dbReference type="NCBI Taxonomy" id="669026"/>
    <lineage>
        <taxon>Eukaryota</taxon>
        <taxon>Fungi</taxon>
        <taxon>Dikarya</taxon>
        <taxon>Ascomycota</taxon>
        <taxon>Pezizomycotina</taxon>
        <taxon>Sordariomycetes</taxon>
        <taxon>Sordariomycetidae</taxon>
        <taxon>Sordariales</taxon>
        <taxon>Chaetomiaceae</taxon>
        <taxon>Staphylotrichum</taxon>
    </lineage>
</organism>
<dbReference type="PANTHER" id="PTHR47332:SF2">
    <property type="entry name" value="SET-6"/>
    <property type="match status" value="1"/>
</dbReference>
<dbReference type="SMART" id="SM00317">
    <property type="entry name" value="SET"/>
    <property type="match status" value="1"/>
</dbReference>
<dbReference type="CDD" id="cd20071">
    <property type="entry name" value="SET_SMYD"/>
    <property type="match status" value="1"/>
</dbReference>
<name>A0AAD4EUV0_9PEZI</name>
<sequence>MSVSDADKLYRLQEVHGKGLGLVAIVKISKGTRILSENPLLRVPRSTQSKKRAGKALSKEISALSDDQRRAFFSLHNAFTDEGTQELGIVRTNALPLGSNASTGGIFPEASRINHACIQNAQNTWNENLQQLTIHAIRDIDEGEEITIMYLSDRTNRSARQLALEKDFRFTCSCRLCALPEPQLSLRNTRLDEIMWLDQYIGDGEHIAAIPFQVLQAVRKLLRLCEEEDIDDATIPRAYYDAFQIAAFNSDRARARVLAQRAAKARTVIEGDDSPTVHRLEELARDPSKYPSYGCASQWATPVDGAPSGIPAEEFEAWLWREEKKAERARTQQPTQEGGEYVDLRNETMFPCFTELPGENDLDLDYLKSTDGFMYRPRKHWCFLAEIVDIEDFIRLRLIVKDKMGHKTTVAFHTDGRGNELNPSCVQKGYTVAVLYGEQHGFLDMSVGIRQETPASLRIFPVSLEGLFNLSDKVQQYASKAANGARTCQGCGRQADTLKKCARCSFFWYCDKPQNLNVLTRSVDQACQTLAWNEKGHKGDCKLLKDPGLSGLLLLPQGGFTEPYEFLVS</sequence>
<dbReference type="EMBL" id="JAHCVI010000004">
    <property type="protein sequence ID" value="KAG7285788.1"/>
    <property type="molecule type" value="Genomic_DNA"/>
</dbReference>
<dbReference type="SUPFAM" id="SSF82199">
    <property type="entry name" value="SET domain"/>
    <property type="match status" value="1"/>
</dbReference>
<dbReference type="Pfam" id="PF00856">
    <property type="entry name" value="SET"/>
    <property type="match status" value="1"/>
</dbReference>
<proteinExistence type="predicted"/>
<dbReference type="InterPro" id="IPR046341">
    <property type="entry name" value="SET_dom_sf"/>
</dbReference>
<accession>A0AAD4EUV0</accession>
<dbReference type="PROSITE" id="PS50280">
    <property type="entry name" value="SET"/>
    <property type="match status" value="1"/>
</dbReference>
<keyword evidence="3" id="KW-1185">Reference proteome</keyword>
<evidence type="ECO:0000259" key="1">
    <source>
        <dbReference type="PROSITE" id="PS50280"/>
    </source>
</evidence>